<feature type="region of interest" description="Disordered" evidence="1">
    <location>
        <begin position="55"/>
        <end position="75"/>
    </location>
</feature>
<protein>
    <submittedName>
        <fullName evidence="3">Jg8510 protein</fullName>
    </submittedName>
</protein>
<keyword evidence="4" id="KW-1185">Reference proteome</keyword>
<dbReference type="OrthoDB" id="6926944at2759"/>
<dbReference type="EMBL" id="CAKXAJ010024980">
    <property type="protein sequence ID" value="CAH2233574.1"/>
    <property type="molecule type" value="Genomic_DNA"/>
</dbReference>
<reference evidence="3" key="1">
    <citation type="submission" date="2022-03" db="EMBL/GenBank/DDBJ databases">
        <authorList>
            <person name="Lindestad O."/>
        </authorList>
    </citation>
    <scope>NUCLEOTIDE SEQUENCE</scope>
</reference>
<organism evidence="3 4">
    <name type="scientific">Pararge aegeria aegeria</name>
    <dbReference type="NCBI Taxonomy" id="348720"/>
    <lineage>
        <taxon>Eukaryota</taxon>
        <taxon>Metazoa</taxon>
        <taxon>Ecdysozoa</taxon>
        <taxon>Arthropoda</taxon>
        <taxon>Hexapoda</taxon>
        <taxon>Insecta</taxon>
        <taxon>Pterygota</taxon>
        <taxon>Neoptera</taxon>
        <taxon>Endopterygota</taxon>
        <taxon>Lepidoptera</taxon>
        <taxon>Glossata</taxon>
        <taxon>Ditrysia</taxon>
        <taxon>Papilionoidea</taxon>
        <taxon>Nymphalidae</taxon>
        <taxon>Satyrinae</taxon>
        <taxon>Satyrini</taxon>
        <taxon>Parargina</taxon>
        <taxon>Pararge</taxon>
    </lineage>
</organism>
<keyword evidence="2" id="KW-1133">Transmembrane helix</keyword>
<comment type="caution">
    <text evidence="3">The sequence shown here is derived from an EMBL/GenBank/DDBJ whole genome shotgun (WGS) entry which is preliminary data.</text>
</comment>
<evidence type="ECO:0000313" key="3">
    <source>
        <dbReference type="EMBL" id="CAH2233574.1"/>
    </source>
</evidence>
<dbReference type="AlphaFoldDB" id="A0A8S4R9Y9"/>
<keyword evidence="2" id="KW-0812">Transmembrane</keyword>
<proteinExistence type="predicted"/>
<gene>
    <name evidence="3" type="primary">jg8510</name>
    <name evidence="3" type="ORF">PAEG_LOCUS11525</name>
</gene>
<evidence type="ECO:0000256" key="1">
    <source>
        <dbReference type="SAM" id="MobiDB-lite"/>
    </source>
</evidence>
<evidence type="ECO:0000313" key="4">
    <source>
        <dbReference type="Proteomes" id="UP000838756"/>
    </source>
</evidence>
<dbReference type="Proteomes" id="UP000838756">
    <property type="component" value="Unassembled WGS sequence"/>
</dbReference>
<feature type="compositionally biased region" description="Polar residues" evidence="1">
    <location>
        <begin position="61"/>
        <end position="75"/>
    </location>
</feature>
<feature type="transmembrane region" description="Helical" evidence="2">
    <location>
        <begin position="161"/>
        <end position="178"/>
    </location>
</feature>
<sequence length="179" mass="19869">MVNLSLSGAQYRRYRRDRWNTYDDNSYDMPNTGHQGVNIGNGVNRKNVVIIENRNSDHRGNSQPGFTTNNIGNGMGNQNTVVIGNGDRRQHHSDSDSWKQGGTILHKGNNGFDVFNVGYGDGNQNRVTVDGKEIDPDCFGSSCDRKAPPRRISSAAGTNKAFSLFLTVLNIFFLNLIYP</sequence>
<accession>A0A8S4R9Y9</accession>
<evidence type="ECO:0000256" key="2">
    <source>
        <dbReference type="SAM" id="Phobius"/>
    </source>
</evidence>
<name>A0A8S4R9Y9_9NEOP</name>
<keyword evidence="2" id="KW-0472">Membrane</keyword>